<evidence type="ECO:0000256" key="3">
    <source>
        <dbReference type="ARBA" id="ARBA00023125"/>
    </source>
</evidence>
<evidence type="ECO:0000256" key="5">
    <source>
        <dbReference type="ARBA" id="ARBA00024867"/>
    </source>
</evidence>
<name>A0A3E3I114_9FIRM</name>
<dbReference type="InterPro" id="IPR001789">
    <property type="entry name" value="Sig_transdc_resp-reg_receiver"/>
</dbReference>
<dbReference type="SMART" id="SM00448">
    <property type="entry name" value="REC"/>
    <property type="match status" value="1"/>
</dbReference>
<organism evidence="10 11">
    <name type="scientific">Eisenbergiella massiliensis</name>
    <dbReference type="NCBI Taxonomy" id="1720294"/>
    <lineage>
        <taxon>Bacteria</taxon>
        <taxon>Bacillati</taxon>
        <taxon>Bacillota</taxon>
        <taxon>Clostridia</taxon>
        <taxon>Lachnospirales</taxon>
        <taxon>Lachnospiraceae</taxon>
        <taxon>Eisenbergiella</taxon>
    </lineage>
</organism>
<feature type="domain" description="OmpR/PhoB-type" evidence="9">
    <location>
        <begin position="122"/>
        <end position="222"/>
    </location>
</feature>
<dbReference type="PANTHER" id="PTHR48111:SF73">
    <property type="entry name" value="ALKALINE PHOSPHATASE SYNTHESIS TRANSCRIPTIONAL REGULATORY PROTEIN PHOP"/>
    <property type="match status" value="1"/>
</dbReference>
<dbReference type="GO" id="GO:0000976">
    <property type="term" value="F:transcription cis-regulatory region binding"/>
    <property type="evidence" value="ECO:0007669"/>
    <property type="project" value="TreeGrafter"/>
</dbReference>
<evidence type="ECO:0000256" key="7">
    <source>
        <dbReference type="PROSITE-ProRule" id="PRU01091"/>
    </source>
</evidence>
<dbReference type="SMART" id="SM00862">
    <property type="entry name" value="Trans_reg_C"/>
    <property type="match status" value="1"/>
</dbReference>
<dbReference type="GO" id="GO:0005829">
    <property type="term" value="C:cytosol"/>
    <property type="evidence" value="ECO:0007669"/>
    <property type="project" value="TreeGrafter"/>
</dbReference>
<dbReference type="RefSeq" id="WP_102290237.1">
    <property type="nucleotide sequence ID" value="NZ_LT969518.1"/>
</dbReference>
<dbReference type="Gene3D" id="1.10.10.10">
    <property type="entry name" value="Winged helix-like DNA-binding domain superfamily/Winged helix DNA-binding domain"/>
    <property type="match status" value="1"/>
</dbReference>
<evidence type="ECO:0000313" key="10">
    <source>
        <dbReference type="EMBL" id="RGE57970.1"/>
    </source>
</evidence>
<feature type="DNA-binding region" description="OmpR/PhoB-type" evidence="7">
    <location>
        <begin position="122"/>
        <end position="222"/>
    </location>
</feature>
<dbReference type="PROSITE" id="PS51755">
    <property type="entry name" value="OMPR_PHOB"/>
    <property type="match status" value="1"/>
</dbReference>
<keyword evidence="3 7" id="KW-0238">DNA-binding</keyword>
<dbReference type="Gene3D" id="3.40.50.2300">
    <property type="match status" value="1"/>
</dbReference>
<evidence type="ECO:0000259" key="8">
    <source>
        <dbReference type="PROSITE" id="PS50110"/>
    </source>
</evidence>
<evidence type="ECO:0000256" key="6">
    <source>
        <dbReference type="PROSITE-ProRule" id="PRU00169"/>
    </source>
</evidence>
<dbReference type="Pfam" id="PF00486">
    <property type="entry name" value="Trans_reg_C"/>
    <property type="match status" value="1"/>
</dbReference>
<dbReference type="PANTHER" id="PTHR48111">
    <property type="entry name" value="REGULATOR OF RPOS"/>
    <property type="match status" value="1"/>
</dbReference>
<dbReference type="SUPFAM" id="SSF52172">
    <property type="entry name" value="CheY-like"/>
    <property type="match status" value="1"/>
</dbReference>
<feature type="domain" description="Response regulatory" evidence="8">
    <location>
        <begin position="3"/>
        <end position="116"/>
    </location>
</feature>
<evidence type="ECO:0000313" key="11">
    <source>
        <dbReference type="Proteomes" id="UP000260812"/>
    </source>
</evidence>
<dbReference type="GO" id="GO:0000156">
    <property type="term" value="F:phosphorelay response regulator activity"/>
    <property type="evidence" value="ECO:0007669"/>
    <property type="project" value="TreeGrafter"/>
</dbReference>
<evidence type="ECO:0000256" key="1">
    <source>
        <dbReference type="ARBA" id="ARBA00018672"/>
    </source>
</evidence>
<dbReference type="SUPFAM" id="SSF46894">
    <property type="entry name" value="C-terminal effector domain of the bipartite response regulators"/>
    <property type="match status" value="1"/>
</dbReference>
<dbReference type="InterPro" id="IPR016032">
    <property type="entry name" value="Sig_transdc_resp-reg_C-effctor"/>
</dbReference>
<dbReference type="Proteomes" id="UP000260812">
    <property type="component" value="Unassembled WGS sequence"/>
</dbReference>
<dbReference type="AlphaFoldDB" id="A0A3E3I114"/>
<reference evidence="10" key="1">
    <citation type="submission" date="2018-08" db="EMBL/GenBank/DDBJ databases">
        <title>A genome reference for cultivated species of the human gut microbiota.</title>
        <authorList>
            <person name="Zou Y."/>
            <person name="Xue W."/>
            <person name="Luo G."/>
        </authorList>
    </citation>
    <scope>NUCLEOTIDE SEQUENCE [LARGE SCALE GENOMIC DNA]</scope>
    <source>
        <strain evidence="10">TF05-5AC</strain>
    </source>
</reference>
<dbReference type="InterPro" id="IPR036388">
    <property type="entry name" value="WH-like_DNA-bd_sf"/>
</dbReference>
<gene>
    <name evidence="10" type="ORF">DXC51_18230</name>
</gene>
<evidence type="ECO:0000259" key="9">
    <source>
        <dbReference type="PROSITE" id="PS51755"/>
    </source>
</evidence>
<dbReference type="Pfam" id="PF00072">
    <property type="entry name" value="Response_reg"/>
    <property type="match status" value="1"/>
</dbReference>
<dbReference type="CDD" id="cd00383">
    <property type="entry name" value="trans_reg_C"/>
    <property type="match status" value="1"/>
</dbReference>
<evidence type="ECO:0000256" key="2">
    <source>
        <dbReference type="ARBA" id="ARBA00023015"/>
    </source>
</evidence>
<evidence type="ECO:0000256" key="4">
    <source>
        <dbReference type="ARBA" id="ARBA00023163"/>
    </source>
</evidence>
<dbReference type="PROSITE" id="PS50110">
    <property type="entry name" value="RESPONSE_REGULATORY"/>
    <property type="match status" value="1"/>
</dbReference>
<keyword evidence="4" id="KW-0804">Transcription</keyword>
<keyword evidence="6" id="KW-0597">Phosphoprotein</keyword>
<dbReference type="CDD" id="cd17574">
    <property type="entry name" value="REC_OmpR"/>
    <property type="match status" value="1"/>
</dbReference>
<comment type="function">
    <text evidence="5">May play the central regulatory role in sporulation. It may be an element of the effector pathway responsible for the activation of sporulation genes in response to nutritional stress. Spo0A may act in concert with spo0H (a sigma factor) to control the expression of some genes that are critical to the sporulation process.</text>
</comment>
<dbReference type="EMBL" id="QVLV01000013">
    <property type="protein sequence ID" value="RGE57970.1"/>
    <property type="molecule type" value="Genomic_DNA"/>
</dbReference>
<protein>
    <recommendedName>
        <fullName evidence="1">Stage 0 sporulation protein A homolog</fullName>
    </recommendedName>
</protein>
<proteinExistence type="predicted"/>
<dbReference type="InterPro" id="IPR011006">
    <property type="entry name" value="CheY-like_superfamily"/>
</dbReference>
<dbReference type="GO" id="GO:0032993">
    <property type="term" value="C:protein-DNA complex"/>
    <property type="evidence" value="ECO:0007669"/>
    <property type="project" value="TreeGrafter"/>
</dbReference>
<dbReference type="InterPro" id="IPR039420">
    <property type="entry name" value="WalR-like"/>
</dbReference>
<accession>A0A3E3I114</accession>
<comment type="caution">
    <text evidence="10">The sequence shown here is derived from an EMBL/GenBank/DDBJ whole genome shotgun (WGS) entry which is preliminary data.</text>
</comment>
<feature type="modified residue" description="4-aspartylphosphate" evidence="6">
    <location>
        <position position="52"/>
    </location>
</feature>
<sequence>MSTVLIIEDDMDLQEGLAYSLEAEGYSIIAASTMEEGEGQFRKNACDLILLDCNLPDGSGFEFCERIRRLAQTPVLMLTARDSELDEVKALNLGADDYLTKPFSLSVLKARIHSLLRRSPEPQKLYSNGITLDKAACRVWRGEEELAFSYQEYRLLLYLMENKGQVLSKEQILSQLWDGQGRFVDENTVSVNIRRLRLKIEKDPASPEIIRTVHGLGYFWREG</sequence>
<dbReference type="InterPro" id="IPR001867">
    <property type="entry name" value="OmpR/PhoB-type_DNA-bd"/>
</dbReference>
<dbReference type="GeneID" id="97988756"/>
<dbReference type="GO" id="GO:0006355">
    <property type="term" value="P:regulation of DNA-templated transcription"/>
    <property type="evidence" value="ECO:0007669"/>
    <property type="project" value="InterPro"/>
</dbReference>
<keyword evidence="11" id="KW-1185">Reference proteome</keyword>
<dbReference type="Gene3D" id="6.10.250.690">
    <property type="match status" value="1"/>
</dbReference>
<keyword evidence="2" id="KW-0805">Transcription regulation</keyword>